<evidence type="ECO:0000259" key="2">
    <source>
        <dbReference type="Pfam" id="PF20042"/>
    </source>
</evidence>
<name>A0A8E6ETM2_9BACT</name>
<dbReference type="Pfam" id="PF20042">
    <property type="entry name" value="DUF6444"/>
    <property type="match status" value="1"/>
</dbReference>
<keyword evidence="4" id="KW-1185">Reference proteome</keyword>
<sequence length="80" mass="8722">MDSSEEVPECPGGRKRDAINADLLHRVTPLEVKLNTNSRNFSNPLSANSLDAPPPVVKQKSKRRHGGQQGHASFETAIAF</sequence>
<protein>
    <recommendedName>
        <fullName evidence="2">DUF6444 domain-containing protein</fullName>
    </recommendedName>
</protein>
<feature type="region of interest" description="Disordered" evidence="1">
    <location>
        <begin position="35"/>
        <end position="80"/>
    </location>
</feature>
<dbReference type="EMBL" id="CP074694">
    <property type="protein sequence ID" value="QVL30280.1"/>
    <property type="molecule type" value="Genomic_DNA"/>
</dbReference>
<evidence type="ECO:0000313" key="4">
    <source>
        <dbReference type="Proteomes" id="UP000676194"/>
    </source>
</evidence>
<gene>
    <name evidence="3" type="ORF">KIH39_15620</name>
</gene>
<dbReference type="Proteomes" id="UP000676194">
    <property type="component" value="Chromosome"/>
</dbReference>
<dbReference type="RefSeq" id="WP_213494157.1">
    <property type="nucleotide sequence ID" value="NZ_CP074694.1"/>
</dbReference>
<proteinExistence type="predicted"/>
<dbReference type="KEGG" id="tsph:KIH39_15620"/>
<dbReference type="InterPro" id="IPR045618">
    <property type="entry name" value="DUF6444"/>
</dbReference>
<evidence type="ECO:0000256" key="1">
    <source>
        <dbReference type="SAM" id="MobiDB-lite"/>
    </source>
</evidence>
<feature type="domain" description="DUF6444" evidence="2">
    <location>
        <begin position="20"/>
        <end position="73"/>
    </location>
</feature>
<organism evidence="3 4">
    <name type="scientific">Telmatocola sphagniphila</name>
    <dbReference type="NCBI Taxonomy" id="1123043"/>
    <lineage>
        <taxon>Bacteria</taxon>
        <taxon>Pseudomonadati</taxon>
        <taxon>Planctomycetota</taxon>
        <taxon>Planctomycetia</taxon>
        <taxon>Gemmatales</taxon>
        <taxon>Gemmataceae</taxon>
    </lineage>
</organism>
<reference evidence="3" key="1">
    <citation type="submission" date="2021-05" db="EMBL/GenBank/DDBJ databases">
        <title>Complete genome sequence of the cellulolytic planctomycete Telmatocola sphagniphila SP2T and characterization of the first cellulase from planctomycetes.</title>
        <authorList>
            <person name="Rakitin A.L."/>
            <person name="Beletsky A.V."/>
            <person name="Naumoff D.G."/>
            <person name="Kulichevskaya I.S."/>
            <person name="Mardanov A.V."/>
            <person name="Ravin N.V."/>
            <person name="Dedysh S.N."/>
        </authorList>
    </citation>
    <scope>NUCLEOTIDE SEQUENCE</scope>
    <source>
        <strain evidence="3">SP2T</strain>
    </source>
</reference>
<evidence type="ECO:0000313" key="3">
    <source>
        <dbReference type="EMBL" id="QVL30280.1"/>
    </source>
</evidence>
<accession>A0A8E6ETM2</accession>
<dbReference type="AlphaFoldDB" id="A0A8E6ETM2"/>
<feature type="compositionally biased region" description="Polar residues" evidence="1">
    <location>
        <begin position="35"/>
        <end position="49"/>
    </location>
</feature>